<protein>
    <submittedName>
        <fullName evidence="10">V-type ATP synthase subunit I</fullName>
    </submittedName>
</protein>
<dbReference type="PANTHER" id="PTHR11629:SF63">
    <property type="entry name" value="V-TYPE PROTON ATPASE SUBUNIT A"/>
    <property type="match status" value="1"/>
</dbReference>
<gene>
    <name evidence="10" type="ORF">AKA01nite_13430</name>
</gene>
<comment type="caution">
    <text evidence="10">The sequence shown here is derived from an EMBL/GenBank/DDBJ whole genome shotgun (WGS) entry which is preliminary data.</text>
</comment>
<dbReference type="GO" id="GO:0016471">
    <property type="term" value="C:vacuolar proton-transporting V-type ATPase complex"/>
    <property type="evidence" value="ECO:0007669"/>
    <property type="project" value="TreeGrafter"/>
</dbReference>
<organism evidence="10 11">
    <name type="scientific">Alkalibacterium kapii</name>
    <dbReference type="NCBI Taxonomy" id="426704"/>
    <lineage>
        <taxon>Bacteria</taxon>
        <taxon>Bacillati</taxon>
        <taxon>Bacillota</taxon>
        <taxon>Bacilli</taxon>
        <taxon>Lactobacillales</taxon>
        <taxon>Carnobacteriaceae</taxon>
        <taxon>Alkalibacterium</taxon>
    </lineage>
</organism>
<dbReference type="GO" id="GO:0051117">
    <property type="term" value="F:ATPase binding"/>
    <property type="evidence" value="ECO:0007669"/>
    <property type="project" value="TreeGrafter"/>
</dbReference>
<reference evidence="10 11" key="1">
    <citation type="submission" date="2019-07" db="EMBL/GenBank/DDBJ databases">
        <title>Whole genome shotgun sequence of Alkalibacterium kapii NBRC 103247.</title>
        <authorList>
            <person name="Hosoyama A."/>
            <person name="Uohara A."/>
            <person name="Ohji S."/>
            <person name="Ichikawa N."/>
        </authorList>
    </citation>
    <scope>NUCLEOTIDE SEQUENCE [LARGE SCALE GENOMIC DNA]</scope>
    <source>
        <strain evidence="10 11">NBRC 103247</strain>
    </source>
</reference>
<dbReference type="RefSeq" id="WP_146924545.1">
    <property type="nucleotide sequence ID" value="NZ_BJUY01000017.1"/>
</dbReference>
<proteinExistence type="inferred from homology"/>
<keyword evidence="7 9" id="KW-0472">Membrane</keyword>
<keyword evidence="6" id="KW-0406">Ion transport</keyword>
<feature type="transmembrane region" description="Helical" evidence="9">
    <location>
        <begin position="366"/>
        <end position="399"/>
    </location>
</feature>
<feature type="transmembrane region" description="Helical" evidence="9">
    <location>
        <begin position="448"/>
        <end position="470"/>
    </location>
</feature>
<evidence type="ECO:0000313" key="10">
    <source>
        <dbReference type="EMBL" id="GEK91721.1"/>
    </source>
</evidence>
<evidence type="ECO:0000256" key="9">
    <source>
        <dbReference type="SAM" id="Phobius"/>
    </source>
</evidence>
<evidence type="ECO:0000313" key="11">
    <source>
        <dbReference type="Proteomes" id="UP000321662"/>
    </source>
</evidence>
<evidence type="ECO:0000256" key="7">
    <source>
        <dbReference type="ARBA" id="ARBA00023136"/>
    </source>
</evidence>
<evidence type="ECO:0000256" key="2">
    <source>
        <dbReference type="ARBA" id="ARBA00009904"/>
    </source>
</evidence>
<dbReference type="AlphaFoldDB" id="A0A511AX69"/>
<dbReference type="GO" id="GO:0033179">
    <property type="term" value="C:proton-transporting V-type ATPase, V0 domain"/>
    <property type="evidence" value="ECO:0007669"/>
    <property type="project" value="InterPro"/>
</dbReference>
<keyword evidence="8" id="KW-0175">Coiled coil</keyword>
<dbReference type="InterPro" id="IPR002490">
    <property type="entry name" value="V-ATPase_116kDa_su"/>
</dbReference>
<feature type="transmembrane region" description="Helical" evidence="9">
    <location>
        <begin position="589"/>
        <end position="613"/>
    </location>
</feature>
<dbReference type="GO" id="GO:0046961">
    <property type="term" value="F:proton-transporting ATPase activity, rotational mechanism"/>
    <property type="evidence" value="ECO:0007669"/>
    <property type="project" value="InterPro"/>
</dbReference>
<comment type="similarity">
    <text evidence="2">Belongs to the V-ATPase 116 kDa subunit family.</text>
</comment>
<comment type="subcellular location">
    <subcellularLocation>
        <location evidence="1">Membrane</location>
        <topology evidence="1">Multi-pass membrane protein</topology>
    </subcellularLocation>
</comment>
<dbReference type="Proteomes" id="UP000321662">
    <property type="component" value="Unassembled WGS sequence"/>
</dbReference>
<dbReference type="EMBL" id="BJUY01000017">
    <property type="protein sequence ID" value="GEK91721.1"/>
    <property type="molecule type" value="Genomic_DNA"/>
</dbReference>
<evidence type="ECO:0000256" key="8">
    <source>
        <dbReference type="SAM" id="Coils"/>
    </source>
</evidence>
<feature type="transmembrane region" description="Helical" evidence="9">
    <location>
        <begin position="411"/>
        <end position="436"/>
    </location>
</feature>
<keyword evidence="3" id="KW-0813">Transport</keyword>
<keyword evidence="11" id="KW-1185">Reference proteome</keyword>
<evidence type="ECO:0000256" key="3">
    <source>
        <dbReference type="ARBA" id="ARBA00022448"/>
    </source>
</evidence>
<dbReference type="OrthoDB" id="9803814at2"/>
<feature type="coiled-coil region" evidence="8">
    <location>
        <begin position="108"/>
        <end position="135"/>
    </location>
</feature>
<keyword evidence="4 9" id="KW-0812">Transmembrane</keyword>
<accession>A0A511AX69</accession>
<keyword evidence="5 9" id="KW-1133">Transmembrane helix</keyword>
<dbReference type="GO" id="GO:0007035">
    <property type="term" value="P:vacuolar acidification"/>
    <property type="evidence" value="ECO:0007669"/>
    <property type="project" value="TreeGrafter"/>
</dbReference>
<feature type="transmembrane region" description="Helical" evidence="9">
    <location>
        <begin position="562"/>
        <end position="583"/>
    </location>
</feature>
<evidence type="ECO:0000256" key="1">
    <source>
        <dbReference type="ARBA" id="ARBA00004141"/>
    </source>
</evidence>
<feature type="transmembrane region" description="Helical" evidence="9">
    <location>
        <begin position="508"/>
        <end position="527"/>
    </location>
</feature>
<evidence type="ECO:0000256" key="4">
    <source>
        <dbReference type="ARBA" id="ARBA00022692"/>
    </source>
</evidence>
<sequence>MAIAKMKKMTLLAEHTHKEELLKSVQEMQSLEIISLADKDDEDLLKGFTKETSDKKVMGLETKLQDIEYAIDYLDDYVAQPGMIEKLKSKRDVYTLAELESHVEAVDINTLLDRVSVKEQEINAISEELKNLSQEEQFLRKWRNLNFMPDEVNRFKLMKVMVGTVDIEHAEPIIDTVKENGKVYYEEIYRRSDEVAYLFILPKDEVKALTDDLSQYSYRALRYDYNVLPEDALYTNLIEQKEKKERLADQKKEMSGWKSLYKDLQLAEEYYYNLSERNKAKDILIDSPHLFIMTGWIEEDKIENLKANISEEIGENNFVVLTDEIKMEEYRNVPIVLKNNKLIQPFEMITEMFSYPQYNEVDPTPYMFPFFMIFFGMIGADLGYGLILWAATFAGLKYFNMEGSQKRFIKFLHILSYPTMAFGLFFGSFFGVELPIQVLSLQDDVIEIMIISVAIGIFQLVFGLIMNGIIKGRQGQRASSYIDGYAWAMMLIGVVLYVLGSMVFDMPLLSQIGIGLALINVVGILVISTISSKNKGLGFGLGLYNLYGVSGYIGDIVSYTRLMALGVASANIAMAFNLIIGFLPPLIRFTVGIVLIIALQALNIALAFLSAYVHSSRLQYVEFFGKFFEGGGKPLVPLKTLEKHIWLKKRN</sequence>
<name>A0A511AX69_9LACT</name>
<evidence type="ECO:0000256" key="6">
    <source>
        <dbReference type="ARBA" id="ARBA00023065"/>
    </source>
</evidence>
<evidence type="ECO:0000256" key="5">
    <source>
        <dbReference type="ARBA" id="ARBA00022989"/>
    </source>
</evidence>
<dbReference type="Pfam" id="PF01496">
    <property type="entry name" value="V_ATPase_I"/>
    <property type="match status" value="1"/>
</dbReference>
<dbReference type="PANTHER" id="PTHR11629">
    <property type="entry name" value="VACUOLAR PROTON ATPASES"/>
    <property type="match status" value="1"/>
</dbReference>
<feature type="transmembrane region" description="Helical" evidence="9">
    <location>
        <begin position="482"/>
        <end position="502"/>
    </location>
</feature>